<organism evidence="1 2">
    <name type="scientific">Quercus suber</name>
    <name type="common">Cork oak</name>
    <dbReference type="NCBI Taxonomy" id="58331"/>
    <lineage>
        <taxon>Eukaryota</taxon>
        <taxon>Viridiplantae</taxon>
        <taxon>Streptophyta</taxon>
        <taxon>Embryophyta</taxon>
        <taxon>Tracheophyta</taxon>
        <taxon>Spermatophyta</taxon>
        <taxon>Magnoliopsida</taxon>
        <taxon>eudicotyledons</taxon>
        <taxon>Gunneridae</taxon>
        <taxon>Pentapetalae</taxon>
        <taxon>rosids</taxon>
        <taxon>fabids</taxon>
        <taxon>Fagales</taxon>
        <taxon>Fagaceae</taxon>
        <taxon>Quercus</taxon>
    </lineage>
</organism>
<accession>A0AAW0JBA3</accession>
<dbReference type="AlphaFoldDB" id="A0AAW0JBA3"/>
<dbReference type="Proteomes" id="UP000237347">
    <property type="component" value="Unassembled WGS sequence"/>
</dbReference>
<evidence type="ECO:0000313" key="2">
    <source>
        <dbReference type="Proteomes" id="UP000237347"/>
    </source>
</evidence>
<dbReference type="EMBL" id="PKMF04000611">
    <property type="protein sequence ID" value="KAK7824163.1"/>
    <property type="molecule type" value="Genomic_DNA"/>
</dbReference>
<proteinExistence type="predicted"/>
<name>A0AAW0JBA3_QUESU</name>
<reference evidence="1 2" key="1">
    <citation type="journal article" date="2018" name="Sci. Data">
        <title>The draft genome sequence of cork oak.</title>
        <authorList>
            <person name="Ramos A.M."/>
            <person name="Usie A."/>
            <person name="Barbosa P."/>
            <person name="Barros P.M."/>
            <person name="Capote T."/>
            <person name="Chaves I."/>
            <person name="Simoes F."/>
            <person name="Abreu I."/>
            <person name="Carrasquinho I."/>
            <person name="Faro C."/>
            <person name="Guimaraes J.B."/>
            <person name="Mendonca D."/>
            <person name="Nobrega F."/>
            <person name="Rodrigues L."/>
            <person name="Saibo N.J.M."/>
            <person name="Varela M.C."/>
            <person name="Egas C."/>
            <person name="Matos J."/>
            <person name="Miguel C.M."/>
            <person name="Oliveira M.M."/>
            <person name="Ricardo C.P."/>
            <person name="Goncalves S."/>
        </authorList>
    </citation>
    <scope>NUCLEOTIDE SEQUENCE [LARGE SCALE GENOMIC DNA]</scope>
    <source>
        <strain evidence="2">cv. HL8</strain>
    </source>
</reference>
<keyword evidence="2" id="KW-1185">Reference proteome</keyword>
<sequence length="208" mass="23094">MSCTLASSIEKPWPVTVQCDPDDNIGRRIRSSNEKRQNCGFELVAIEIVNRSVVAAEELSLLEEKTMFDAVETQGMQVSSIESLCLQDVQTAIKSGGTIVKCLQPRSGQRNCLRPQFGQSVCYLNLDKENVCNLDLDKENVCDLDLDEGNVCDLDLEEGNVCDLDLDEGNVCDLDLDKKNVCNLNLDKGNVYNLDLDKGNVCDQRILI</sequence>
<evidence type="ECO:0000313" key="1">
    <source>
        <dbReference type="EMBL" id="KAK7824163.1"/>
    </source>
</evidence>
<comment type="caution">
    <text evidence="1">The sequence shown here is derived from an EMBL/GenBank/DDBJ whole genome shotgun (WGS) entry which is preliminary data.</text>
</comment>
<protein>
    <submittedName>
        <fullName evidence="1">Ppe family protein ppe21</fullName>
    </submittedName>
</protein>
<gene>
    <name evidence="1" type="primary">PPE21_0</name>
    <name evidence="1" type="ORF">CFP56_034685</name>
</gene>